<feature type="transmembrane region" description="Helical" evidence="5">
    <location>
        <begin position="386"/>
        <end position="405"/>
    </location>
</feature>
<feature type="transmembrane region" description="Helical" evidence="5">
    <location>
        <begin position="65"/>
        <end position="85"/>
    </location>
</feature>
<keyword evidence="2 5" id="KW-0812">Transmembrane</keyword>
<dbReference type="OrthoDB" id="9787026at2"/>
<feature type="transmembrane region" description="Helical" evidence="5">
    <location>
        <begin position="321"/>
        <end position="339"/>
    </location>
</feature>
<dbReference type="PANTHER" id="PTHR23508:SF10">
    <property type="entry name" value="CARBOXYLIC ACID TRANSPORTER PROTEIN HOMOLOG"/>
    <property type="match status" value="1"/>
</dbReference>
<dbReference type="GO" id="GO:0005886">
    <property type="term" value="C:plasma membrane"/>
    <property type="evidence" value="ECO:0007669"/>
    <property type="project" value="UniProtKB-SubCell"/>
</dbReference>
<feature type="transmembrane region" description="Helical" evidence="5">
    <location>
        <begin position="150"/>
        <end position="173"/>
    </location>
</feature>
<organism evidence="7 8">
    <name type="scientific">Citricoccus muralis</name>
    <dbReference type="NCBI Taxonomy" id="169134"/>
    <lineage>
        <taxon>Bacteria</taxon>
        <taxon>Bacillati</taxon>
        <taxon>Actinomycetota</taxon>
        <taxon>Actinomycetes</taxon>
        <taxon>Micrococcales</taxon>
        <taxon>Micrococcaceae</taxon>
        <taxon>Citricoccus</taxon>
    </lineage>
</organism>
<dbReference type="PANTHER" id="PTHR23508">
    <property type="entry name" value="CARBOXYLIC ACID TRANSPORTER PROTEIN HOMOLOG"/>
    <property type="match status" value="1"/>
</dbReference>
<evidence type="ECO:0000256" key="5">
    <source>
        <dbReference type="SAM" id="Phobius"/>
    </source>
</evidence>
<dbReference type="SUPFAM" id="SSF103473">
    <property type="entry name" value="MFS general substrate transporter"/>
    <property type="match status" value="1"/>
</dbReference>
<feature type="domain" description="Major facilitator superfamily (MFS) profile" evidence="6">
    <location>
        <begin position="27"/>
        <end position="435"/>
    </location>
</feature>
<name>A0A3D9LEZ0_9MICC</name>
<evidence type="ECO:0000256" key="1">
    <source>
        <dbReference type="ARBA" id="ARBA00004651"/>
    </source>
</evidence>
<evidence type="ECO:0000256" key="2">
    <source>
        <dbReference type="ARBA" id="ARBA00022692"/>
    </source>
</evidence>
<reference evidence="7 8" key="1">
    <citation type="submission" date="2018-07" db="EMBL/GenBank/DDBJ databases">
        <title>Sequencing the genomes of 1000 actinobacteria strains.</title>
        <authorList>
            <person name="Klenk H.-P."/>
        </authorList>
    </citation>
    <scope>NUCLEOTIDE SEQUENCE [LARGE SCALE GENOMIC DNA]</scope>
    <source>
        <strain evidence="7 8">DSM 14442</strain>
    </source>
</reference>
<evidence type="ECO:0000313" key="8">
    <source>
        <dbReference type="Proteomes" id="UP000256727"/>
    </source>
</evidence>
<dbReference type="GO" id="GO:0046943">
    <property type="term" value="F:carboxylic acid transmembrane transporter activity"/>
    <property type="evidence" value="ECO:0007669"/>
    <property type="project" value="TreeGrafter"/>
</dbReference>
<dbReference type="RefSeq" id="WP_115932187.1">
    <property type="nucleotide sequence ID" value="NZ_QREH01000001.1"/>
</dbReference>
<dbReference type="InterPro" id="IPR036259">
    <property type="entry name" value="MFS_trans_sf"/>
</dbReference>
<comment type="subcellular location">
    <subcellularLocation>
        <location evidence="1">Cell membrane</location>
        <topology evidence="1">Multi-pass membrane protein</topology>
    </subcellularLocation>
</comment>
<dbReference type="EMBL" id="QREH01000001">
    <property type="protein sequence ID" value="REE04216.1"/>
    <property type="molecule type" value="Genomic_DNA"/>
</dbReference>
<keyword evidence="4 5" id="KW-0472">Membrane</keyword>
<dbReference type="InterPro" id="IPR020846">
    <property type="entry name" value="MFS_dom"/>
</dbReference>
<feature type="transmembrane region" description="Helical" evidence="5">
    <location>
        <begin position="92"/>
        <end position="112"/>
    </location>
</feature>
<keyword evidence="3 5" id="KW-1133">Transmembrane helix</keyword>
<evidence type="ECO:0000256" key="4">
    <source>
        <dbReference type="ARBA" id="ARBA00023136"/>
    </source>
</evidence>
<evidence type="ECO:0000256" key="3">
    <source>
        <dbReference type="ARBA" id="ARBA00022989"/>
    </source>
</evidence>
<accession>A0A3D9LEZ0</accession>
<evidence type="ECO:0000313" key="7">
    <source>
        <dbReference type="EMBL" id="REE04216.1"/>
    </source>
</evidence>
<dbReference type="PROSITE" id="PS50850">
    <property type="entry name" value="MFS"/>
    <property type="match status" value="1"/>
</dbReference>
<protein>
    <submittedName>
        <fullName evidence="7">Sugar phosphate permease</fullName>
    </submittedName>
</protein>
<feature type="transmembrane region" description="Helical" evidence="5">
    <location>
        <begin position="345"/>
        <end position="366"/>
    </location>
</feature>
<keyword evidence="8" id="KW-1185">Reference proteome</keyword>
<feature type="transmembrane region" description="Helical" evidence="5">
    <location>
        <begin position="411"/>
        <end position="429"/>
    </location>
</feature>
<comment type="caution">
    <text evidence="7">The sequence shown here is derived from an EMBL/GenBank/DDBJ whole genome shotgun (WGS) entry which is preliminary data.</text>
</comment>
<evidence type="ECO:0000259" key="6">
    <source>
        <dbReference type="PROSITE" id="PS50850"/>
    </source>
</evidence>
<feature type="transmembrane region" description="Helical" evidence="5">
    <location>
        <begin position="291"/>
        <end position="309"/>
    </location>
</feature>
<dbReference type="InterPro" id="IPR011701">
    <property type="entry name" value="MFS"/>
</dbReference>
<sequence length="461" mass="48674">MSSPRTASTGPVAPWDVPVTPGMIRKVSIVCFLAWVISVYDFTLFGTLLPVIAEDFGWSTAQSTMINTLAHVGVFIVSLIVGPIIDRLGRRNALVILMIGGGLAAGFTGMAIGAVSIILVRSFTGLSLSEEVVNAVYLSEIYKDVKNKGFFYSVVQAGYPIGALVAAGMSALLLPVIGWRWSFVIAGVLAIAVALVATRLPESPTFAAIREARRRQSVGDDAGAQVLIDQHRLEMDSETQGGLKEVFSPALRRHTILLSLAWLFSWIGIQVFSVLGTTVLVEAKGVSFENALVILIGANAVGFVGYLFHGWLGDRIGRQRTVILGWLAGAVSSLAMLLIPGATWFIIAMYGLTLFFLTGPFAALLYYMGESFPAHARGMGTNVAHVMAPVGGIVGSGLLSVLLFAGLSMTAAAILSGTLGLALAGLCMMGTRRIEGPAADAPADLLGHGNHPDTEKDEVTL</sequence>
<proteinExistence type="predicted"/>
<dbReference type="Proteomes" id="UP000256727">
    <property type="component" value="Unassembled WGS sequence"/>
</dbReference>
<feature type="transmembrane region" description="Helical" evidence="5">
    <location>
        <begin position="29"/>
        <end position="53"/>
    </location>
</feature>
<dbReference type="AlphaFoldDB" id="A0A3D9LEZ0"/>
<dbReference type="Gene3D" id="1.20.1250.20">
    <property type="entry name" value="MFS general substrate transporter like domains"/>
    <property type="match status" value="1"/>
</dbReference>
<feature type="transmembrane region" description="Helical" evidence="5">
    <location>
        <begin position="256"/>
        <end position="279"/>
    </location>
</feature>
<feature type="transmembrane region" description="Helical" evidence="5">
    <location>
        <begin position="179"/>
        <end position="200"/>
    </location>
</feature>
<dbReference type="Pfam" id="PF07690">
    <property type="entry name" value="MFS_1"/>
    <property type="match status" value="1"/>
</dbReference>
<gene>
    <name evidence="7" type="ORF">C8E99_2043</name>
</gene>